<evidence type="ECO:0000256" key="3">
    <source>
        <dbReference type="ARBA" id="ARBA00023125"/>
    </source>
</evidence>
<protein>
    <submittedName>
        <fullName evidence="9">Integrase</fullName>
    </submittedName>
</protein>
<dbReference type="PROSITE" id="PS51898">
    <property type="entry name" value="TYR_RECOMBINASE"/>
    <property type="match status" value="1"/>
</dbReference>
<keyword evidence="4" id="KW-0233">DNA recombination</keyword>
<dbReference type="EMBL" id="CP022133">
    <property type="protein sequence ID" value="ASG66521.1"/>
    <property type="molecule type" value="Genomic_DNA"/>
</dbReference>
<dbReference type="Pfam" id="PF00589">
    <property type="entry name" value="Phage_integrase"/>
    <property type="match status" value="1"/>
</dbReference>
<evidence type="ECO:0000259" key="7">
    <source>
        <dbReference type="PROSITE" id="PS51900"/>
    </source>
</evidence>
<evidence type="ECO:0000313" key="10">
    <source>
        <dbReference type="Proteomes" id="UP000197717"/>
    </source>
</evidence>
<dbReference type="PROSITE" id="PS51900">
    <property type="entry name" value="CB"/>
    <property type="match status" value="1"/>
</dbReference>
<keyword evidence="3 5" id="KW-0238">DNA-binding</keyword>
<evidence type="ECO:0000256" key="1">
    <source>
        <dbReference type="ARBA" id="ARBA00008857"/>
    </source>
</evidence>
<organism evidence="9 10">
    <name type="scientific">Idiomarina piscisalsi</name>
    <dbReference type="NCBI Taxonomy" id="1096243"/>
    <lineage>
        <taxon>Bacteria</taxon>
        <taxon>Pseudomonadati</taxon>
        <taxon>Pseudomonadota</taxon>
        <taxon>Gammaproteobacteria</taxon>
        <taxon>Alteromonadales</taxon>
        <taxon>Idiomarinaceae</taxon>
        <taxon>Idiomarina</taxon>
    </lineage>
</organism>
<reference evidence="9 10" key="1">
    <citation type="submission" date="2017-06" db="EMBL/GenBank/DDBJ databases">
        <title>Complete genome sequence of Idiomarina piscisalsi strain 10PY1A isolated from soil of Soudi Arabia.</title>
        <authorList>
            <person name="Kim M.-C."/>
            <person name="Jung B.K."/>
            <person name="Budiyanto F."/>
            <person name="Nzila A."/>
            <person name="Shin J.-H."/>
        </authorList>
    </citation>
    <scope>NUCLEOTIDE SEQUENCE [LARGE SCALE GENOMIC DNA]</scope>
    <source>
        <strain evidence="9 10">10PY1A</strain>
    </source>
</reference>
<dbReference type="InterPro" id="IPR002104">
    <property type="entry name" value="Integrase_catalytic"/>
</dbReference>
<evidence type="ECO:0000313" key="8">
    <source>
        <dbReference type="EMBL" id="ASG65853.1"/>
    </source>
</evidence>
<evidence type="ECO:0000256" key="4">
    <source>
        <dbReference type="ARBA" id="ARBA00023172"/>
    </source>
</evidence>
<keyword evidence="2" id="KW-0229">DNA integration</keyword>
<dbReference type="InterPro" id="IPR044068">
    <property type="entry name" value="CB"/>
</dbReference>
<dbReference type="InterPro" id="IPR011010">
    <property type="entry name" value="DNA_brk_join_enz"/>
</dbReference>
<dbReference type="Pfam" id="PF02899">
    <property type="entry name" value="Phage_int_SAM_1"/>
    <property type="match status" value="1"/>
</dbReference>
<dbReference type="Gene3D" id="1.10.443.10">
    <property type="entry name" value="Intergrase catalytic core"/>
    <property type="match status" value="1"/>
</dbReference>
<keyword evidence="10" id="KW-1185">Reference proteome</keyword>
<dbReference type="Gene3D" id="1.10.150.130">
    <property type="match status" value="1"/>
</dbReference>
<dbReference type="PANTHER" id="PTHR30349:SF41">
    <property type="entry name" value="INTEGRASE_RECOMBINASE PROTEIN MJ0367-RELATED"/>
    <property type="match status" value="1"/>
</dbReference>
<dbReference type="InterPro" id="IPR004107">
    <property type="entry name" value="Integrase_SAM-like_N"/>
</dbReference>
<gene>
    <name evidence="8" type="ORF">CEW91_06750</name>
    <name evidence="9" type="ORF">CEW91_10400</name>
</gene>
<dbReference type="InterPro" id="IPR010998">
    <property type="entry name" value="Integrase_recombinase_N"/>
</dbReference>
<evidence type="ECO:0000256" key="5">
    <source>
        <dbReference type="PROSITE-ProRule" id="PRU01248"/>
    </source>
</evidence>
<dbReference type="Proteomes" id="UP000197717">
    <property type="component" value="Chromosome"/>
</dbReference>
<dbReference type="EMBL" id="CP022133">
    <property type="protein sequence ID" value="ASG65853.1"/>
    <property type="molecule type" value="Genomic_DNA"/>
</dbReference>
<evidence type="ECO:0000256" key="2">
    <source>
        <dbReference type="ARBA" id="ARBA00022908"/>
    </source>
</evidence>
<dbReference type="SUPFAM" id="SSF56349">
    <property type="entry name" value="DNA breaking-rejoining enzymes"/>
    <property type="match status" value="1"/>
</dbReference>
<dbReference type="RefSeq" id="WP_088768250.1">
    <property type="nucleotide sequence ID" value="NZ_CP022133.1"/>
</dbReference>
<dbReference type="InterPro" id="IPR050090">
    <property type="entry name" value="Tyrosine_recombinase_XerCD"/>
</dbReference>
<comment type="similarity">
    <text evidence="1">Belongs to the 'phage' integrase family.</text>
</comment>
<evidence type="ECO:0000259" key="6">
    <source>
        <dbReference type="PROSITE" id="PS51898"/>
    </source>
</evidence>
<feature type="domain" description="Core-binding (CB)" evidence="7">
    <location>
        <begin position="28"/>
        <end position="119"/>
    </location>
</feature>
<dbReference type="CDD" id="cd00397">
    <property type="entry name" value="DNA_BRE_C"/>
    <property type="match status" value="1"/>
</dbReference>
<name>A0ABM6LVE1_9GAMM</name>
<feature type="domain" description="Tyr recombinase" evidence="6">
    <location>
        <begin position="165"/>
        <end position="374"/>
    </location>
</feature>
<sequence>MRLIKATTDFRLHGHSYEDFPLIVDSEMNLVREAHQFLIYFCITRGRVESKNTWWRYGQDLYDYFGYLEGSGLDWRSRLATSQHSVIAAYRDWSVSLGLSSKTINGRLRTIIQFYQFAYRKHWVECVPYDIETVVINKQKGFWAHTDKSGNQKSTANVMLKEKVAALQILTKQEVKTLMNHPCFISQHLIYRLALQTGMRKEELLTFPDSYIQDPKAKRGKAIVPVVLRSKDMVVKSGQGGTKGNKERTIHIPIGLYEQLWQYKLHERNHLLMINEVSDQKALLLNRFGQPYSVKGTILNNELKKIVGRKEVSLHKLRHTYATFKLYGLGNNPNYRGDPLVYVQDRLGHSSIITTQVYLHYLEDLEGDLMTEYEQDIDLICEEAKALA</sequence>
<accession>A0ABM6LVE1</accession>
<dbReference type="PANTHER" id="PTHR30349">
    <property type="entry name" value="PHAGE INTEGRASE-RELATED"/>
    <property type="match status" value="1"/>
</dbReference>
<evidence type="ECO:0000313" key="9">
    <source>
        <dbReference type="EMBL" id="ASG66521.1"/>
    </source>
</evidence>
<proteinExistence type="inferred from homology"/>
<dbReference type="InterPro" id="IPR013762">
    <property type="entry name" value="Integrase-like_cat_sf"/>
</dbReference>